<protein>
    <recommendedName>
        <fullName evidence="1">Cellulose-binding Sde182 C-terminal domain-containing protein</fullName>
    </recommendedName>
</protein>
<reference evidence="2" key="1">
    <citation type="submission" date="2022-05" db="EMBL/GenBank/DDBJ databases">
        <title>Description of a novel species of Leclercia; Leclercia tamurae and the Proposal for a Novel Genus Silvania gen. nov. Containing Two Novel Species Silvania hatchlandensis sp. nov. and Silvania confinis sp. nov. Isolated from the Rhizosphere of Oak.</title>
        <authorList>
            <person name="Maddock D.W."/>
            <person name="Brady C.L."/>
            <person name="Denman S."/>
            <person name="Arnold D."/>
        </authorList>
    </citation>
    <scope>NUCLEOTIDE SEQUENCE</scope>
    <source>
        <strain evidence="2">H19S6</strain>
    </source>
</reference>
<dbReference type="Gene3D" id="2.60.40.10">
    <property type="entry name" value="Immunoglobulins"/>
    <property type="match status" value="1"/>
</dbReference>
<dbReference type="RefSeq" id="WP_271284271.1">
    <property type="nucleotide sequence ID" value="NZ_JAMGZK010000054.1"/>
</dbReference>
<accession>A0A9J6Q957</accession>
<dbReference type="AlphaFoldDB" id="A0A9J6Q957"/>
<name>A0A9J6Q957_9ENTR</name>
<evidence type="ECO:0000313" key="2">
    <source>
        <dbReference type="EMBL" id="MCU6666779.1"/>
    </source>
</evidence>
<dbReference type="Proteomes" id="UP001063816">
    <property type="component" value="Unassembled WGS sequence"/>
</dbReference>
<organism evidence="2 3">
    <name type="scientific">Silvania hatchlandensis</name>
    <dbReference type="NCBI Taxonomy" id="2926469"/>
    <lineage>
        <taxon>Bacteria</taxon>
        <taxon>Pseudomonadati</taxon>
        <taxon>Pseudomonadota</taxon>
        <taxon>Gammaproteobacteria</taxon>
        <taxon>Enterobacterales</taxon>
        <taxon>Enterobacteriaceae</taxon>
        <taxon>Silvania</taxon>
    </lineage>
</organism>
<dbReference type="Pfam" id="PF21027">
    <property type="entry name" value="Sde0182_C"/>
    <property type="match status" value="1"/>
</dbReference>
<dbReference type="InterPro" id="IPR013783">
    <property type="entry name" value="Ig-like_fold"/>
</dbReference>
<dbReference type="EMBL" id="JAMGZK010000054">
    <property type="protein sequence ID" value="MCU6666779.1"/>
    <property type="molecule type" value="Genomic_DNA"/>
</dbReference>
<comment type="caution">
    <text evidence="2">The sequence shown here is derived from an EMBL/GenBank/DDBJ whole genome shotgun (WGS) entry which is preliminary data.</text>
</comment>
<gene>
    <name evidence="2" type="ORF">M8014_20805</name>
</gene>
<evidence type="ECO:0000259" key="1">
    <source>
        <dbReference type="Pfam" id="PF21027"/>
    </source>
</evidence>
<sequence>MKLDAKVGEALSLSAAGSKDPDGNTLSYNWFLYPEAGAASSSAVEVKDVQGRRGEDNLTAPAVLAMGENGKQTADVKALRTGTEHVILAVTDNGKPALTSYRRVIVTVK</sequence>
<feature type="domain" description="Cellulose-binding Sde182 C-terminal" evidence="1">
    <location>
        <begin position="11"/>
        <end position="108"/>
    </location>
</feature>
<keyword evidence="3" id="KW-1185">Reference proteome</keyword>
<proteinExistence type="predicted"/>
<dbReference type="InterPro" id="IPR048527">
    <property type="entry name" value="Sde182_C"/>
</dbReference>
<evidence type="ECO:0000313" key="3">
    <source>
        <dbReference type="Proteomes" id="UP001063816"/>
    </source>
</evidence>